<feature type="domain" description="Histidine kinase" evidence="5">
    <location>
        <begin position="152"/>
        <end position="361"/>
    </location>
</feature>
<comment type="caution">
    <text evidence="7">The sequence shown here is derived from an EMBL/GenBank/DDBJ whole genome shotgun (WGS) entry which is preliminary data.</text>
</comment>
<keyword evidence="8" id="KW-1185">Reference proteome</keyword>
<sequence>MAEPVKILVADDIDQNLVVLQALLERPGLQLLKAQSGAQALELLLEHSVALALLDVHMPGMDGFELAELMRGSPRTRHVPIIFLTATDRNAVRTFRGYEAGAVDFLYKPYDPHILRSKVEIFVQLYEGQRQLAEQNEALQQSLRMNDLFVAILGHDLRNPLSAIMNLAEVVTRGAQDERLRSVGRRIGLSGQRMARLIEQTLDLAMMRAGKVSLRAGPVDLGEICSGIIEEFRGASPEAVLELQTTGATTGAWDGDRLAQVVSNLVGNAVQHGAQDAVRVLVDGSEPERVRLTVSNAGALDEKTLERLLQPFERGTQPGSTQGYGLGLFIVHEIVRLHGGSVHMHSRDGLTVFEITLPRGVSVN</sequence>
<evidence type="ECO:0000259" key="5">
    <source>
        <dbReference type="PROSITE" id="PS50109"/>
    </source>
</evidence>
<dbReference type="InterPro" id="IPR003661">
    <property type="entry name" value="HisK_dim/P_dom"/>
</dbReference>
<dbReference type="Pfam" id="PF00072">
    <property type="entry name" value="Response_reg"/>
    <property type="match status" value="1"/>
</dbReference>
<evidence type="ECO:0000256" key="1">
    <source>
        <dbReference type="ARBA" id="ARBA00000085"/>
    </source>
</evidence>
<protein>
    <recommendedName>
        <fullName evidence="2">histidine kinase</fullName>
        <ecNumber evidence="2">2.7.13.3</ecNumber>
    </recommendedName>
</protein>
<dbReference type="Gene3D" id="3.40.50.2300">
    <property type="match status" value="1"/>
</dbReference>
<gene>
    <name evidence="7" type="ORF">FOZ76_03595</name>
</gene>
<dbReference type="SUPFAM" id="SSF52172">
    <property type="entry name" value="CheY-like"/>
    <property type="match status" value="1"/>
</dbReference>
<dbReference type="OrthoDB" id="9812260at2"/>
<dbReference type="PANTHER" id="PTHR43547:SF2">
    <property type="entry name" value="HYBRID SIGNAL TRANSDUCTION HISTIDINE KINASE C"/>
    <property type="match status" value="1"/>
</dbReference>
<feature type="modified residue" description="4-aspartylphosphate" evidence="4">
    <location>
        <position position="55"/>
    </location>
</feature>
<dbReference type="SUPFAM" id="SSF55874">
    <property type="entry name" value="ATPase domain of HSP90 chaperone/DNA topoisomerase II/histidine kinase"/>
    <property type="match status" value="1"/>
</dbReference>
<dbReference type="GO" id="GO:0000155">
    <property type="term" value="F:phosphorelay sensor kinase activity"/>
    <property type="evidence" value="ECO:0007669"/>
    <property type="project" value="InterPro"/>
</dbReference>
<dbReference type="InterPro" id="IPR036097">
    <property type="entry name" value="HisK_dim/P_sf"/>
</dbReference>
<keyword evidence="3 4" id="KW-0597">Phosphoprotein</keyword>
<evidence type="ECO:0000256" key="4">
    <source>
        <dbReference type="PROSITE-ProRule" id="PRU00169"/>
    </source>
</evidence>
<dbReference type="SMART" id="SM00388">
    <property type="entry name" value="HisKA"/>
    <property type="match status" value="1"/>
</dbReference>
<organism evidence="7 8">
    <name type="scientific">Verticiella sediminum</name>
    <dbReference type="NCBI Taxonomy" id="1247510"/>
    <lineage>
        <taxon>Bacteria</taxon>
        <taxon>Pseudomonadati</taxon>
        <taxon>Pseudomonadota</taxon>
        <taxon>Betaproteobacteria</taxon>
        <taxon>Burkholderiales</taxon>
        <taxon>Alcaligenaceae</taxon>
        <taxon>Verticiella</taxon>
    </lineage>
</organism>
<evidence type="ECO:0000259" key="6">
    <source>
        <dbReference type="PROSITE" id="PS50110"/>
    </source>
</evidence>
<dbReference type="PROSITE" id="PS50109">
    <property type="entry name" value="HIS_KIN"/>
    <property type="match status" value="1"/>
</dbReference>
<dbReference type="Gene3D" id="1.10.287.130">
    <property type="match status" value="1"/>
</dbReference>
<feature type="domain" description="Response regulatory" evidence="6">
    <location>
        <begin position="6"/>
        <end position="123"/>
    </location>
</feature>
<evidence type="ECO:0000313" key="7">
    <source>
        <dbReference type="EMBL" id="TSH97887.1"/>
    </source>
</evidence>
<dbReference type="SUPFAM" id="SSF47384">
    <property type="entry name" value="Homodimeric domain of signal transducing histidine kinase"/>
    <property type="match status" value="1"/>
</dbReference>
<dbReference type="InterPro" id="IPR011006">
    <property type="entry name" value="CheY-like_superfamily"/>
</dbReference>
<dbReference type="Gene3D" id="3.30.565.10">
    <property type="entry name" value="Histidine kinase-like ATPase, C-terminal domain"/>
    <property type="match status" value="1"/>
</dbReference>
<dbReference type="InterPro" id="IPR001789">
    <property type="entry name" value="Sig_transdc_resp-reg_receiver"/>
</dbReference>
<comment type="catalytic activity">
    <reaction evidence="1">
        <text>ATP + protein L-histidine = ADP + protein N-phospho-L-histidine.</text>
        <dbReference type="EC" id="2.7.13.3"/>
    </reaction>
</comment>
<dbReference type="CDD" id="cd00075">
    <property type="entry name" value="HATPase"/>
    <property type="match status" value="1"/>
</dbReference>
<dbReference type="Proteomes" id="UP000318405">
    <property type="component" value="Unassembled WGS sequence"/>
</dbReference>
<dbReference type="Pfam" id="PF02518">
    <property type="entry name" value="HATPase_c"/>
    <property type="match status" value="1"/>
</dbReference>
<dbReference type="CDD" id="cd00082">
    <property type="entry name" value="HisKA"/>
    <property type="match status" value="1"/>
</dbReference>
<dbReference type="RefSeq" id="WP_143946769.1">
    <property type="nucleotide sequence ID" value="NZ_BAABMB010000004.1"/>
</dbReference>
<dbReference type="SMART" id="SM00387">
    <property type="entry name" value="HATPase_c"/>
    <property type="match status" value="1"/>
</dbReference>
<proteinExistence type="predicted"/>
<evidence type="ECO:0000256" key="2">
    <source>
        <dbReference type="ARBA" id="ARBA00012438"/>
    </source>
</evidence>
<dbReference type="PROSITE" id="PS50110">
    <property type="entry name" value="RESPONSE_REGULATORY"/>
    <property type="match status" value="1"/>
</dbReference>
<dbReference type="InterPro" id="IPR003594">
    <property type="entry name" value="HATPase_dom"/>
</dbReference>
<dbReference type="EMBL" id="VLTJ01000007">
    <property type="protein sequence ID" value="TSH97887.1"/>
    <property type="molecule type" value="Genomic_DNA"/>
</dbReference>
<dbReference type="InterPro" id="IPR036890">
    <property type="entry name" value="HATPase_C_sf"/>
</dbReference>
<dbReference type="PANTHER" id="PTHR43547">
    <property type="entry name" value="TWO-COMPONENT HISTIDINE KINASE"/>
    <property type="match status" value="1"/>
</dbReference>
<dbReference type="AlphaFoldDB" id="A0A556AY82"/>
<dbReference type="InterPro" id="IPR005467">
    <property type="entry name" value="His_kinase_dom"/>
</dbReference>
<evidence type="ECO:0000313" key="8">
    <source>
        <dbReference type="Proteomes" id="UP000318405"/>
    </source>
</evidence>
<dbReference type="SMART" id="SM00448">
    <property type="entry name" value="REC"/>
    <property type="match status" value="1"/>
</dbReference>
<evidence type="ECO:0000256" key="3">
    <source>
        <dbReference type="ARBA" id="ARBA00022553"/>
    </source>
</evidence>
<name>A0A556AY82_9BURK</name>
<reference evidence="7 8" key="1">
    <citation type="submission" date="2019-07" db="EMBL/GenBank/DDBJ databases">
        <title>Qingshengfaniella alkalisoli gen. nov., sp. nov., isolated from saline soil.</title>
        <authorList>
            <person name="Xu L."/>
            <person name="Huang X.-X."/>
            <person name="Sun J.-Q."/>
        </authorList>
    </citation>
    <scope>NUCLEOTIDE SEQUENCE [LARGE SCALE GENOMIC DNA]</scope>
    <source>
        <strain evidence="7 8">DSM 27279</strain>
    </source>
</reference>
<dbReference type="EC" id="2.7.13.3" evidence="2"/>
<dbReference type="Pfam" id="PF00512">
    <property type="entry name" value="HisKA"/>
    <property type="match status" value="1"/>
</dbReference>
<accession>A0A556AY82</accession>